<dbReference type="Ensembl" id="ENSECRT00000006967.1">
    <property type="protein sequence ID" value="ENSECRP00000006858.1"/>
    <property type="gene ID" value="ENSECRG00000004578.1"/>
</dbReference>
<evidence type="ECO:0000256" key="8">
    <source>
        <dbReference type="ARBA" id="ARBA00023136"/>
    </source>
</evidence>
<feature type="transmembrane region" description="Helical" evidence="13">
    <location>
        <begin position="225"/>
        <end position="246"/>
    </location>
</feature>
<evidence type="ECO:0000313" key="14">
    <source>
        <dbReference type="Ensembl" id="ENSECRP00000006858.1"/>
    </source>
</evidence>
<sequence length="306" mass="35298">MLPSTFFSVLVVSSVGGVLSHLFIVLCLFLPQGEEGKKKLGQSVTLAYRYVAGSNLLFCLSNPGVSFQCLQKNFCFDHRIISQLLFVFNCMTLYCTIWFTAILCLFYCIKILQSVNSLFLKLKSNISMLLRWSMASGILVNSFSSSYIFLMDTCRLLIIQNKTDTNVQNSPSNVFMEALYGLFYIIFPSVVTLLSCLTIMIYLCRHIIKIKNRLKDTQSCLERQRRVVILFSTQLFLYIVIIVSSLKSYSFYTICKEANYVFFEVNSLCCWAMAANLILQNRFLRWKLENILTSFRQLVLRIKQKC</sequence>
<organism evidence="14 15">
    <name type="scientific">Erpetoichthys calabaricus</name>
    <name type="common">Rope fish</name>
    <name type="synonym">Calamoichthys calabaricus</name>
    <dbReference type="NCBI Taxonomy" id="27687"/>
    <lineage>
        <taxon>Eukaryota</taxon>
        <taxon>Metazoa</taxon>
        <taxon>Chordata</taxon>
        <taxon>Craniata</taxon>
        <taxon>Vertebrata</taxon>
        <taxon>Euteleostomi</taxon>
        <taxon>Actinopterygii</taxon>
        <taxon>Polypteriformes</taxon>
        <taxon>Polypteridae</taxon>
        <taxon>Erpetoichthys</taxon>
    </lineage>
</organism>
<evidence type="ECO:0000256" key="9">
    <source>
        <dbReference type="ARBA" id="ARBA00023170"/>
    </source>
</evidence>
<evidence type="ECO:0000256" key="10">
    <source>
        <dbReference type="ARBA" id="ARBA00023224"/>
    </source>
</evidence>
<protein>
    <recommendedName>
        <fullName evidence="12">Taste receptor type 2</fullName>
    </recommendedName>
</protein>
<dbReference type="PANTHER" id="PTHR11394">
    <property type="entry name" value="TASTE RECEPTOR TYPE 2"/>
    <property type="match status" value="1"/>
</dbReference>
<keyword evidence="9 12" id="KW-0675">Receptor</keyword>
<evidence type="ECO:0000256" key="11">
    <source>
        <dbReference type="RuleBase" id="RU004423"/>
    </source>
</evidence>
<keyword evidence="10 12" id="KW-0807">Transducer</keyword>
<reference evidence="14" key="2">
    <citation type="submission" date="2025-08" db="UniProtKB">
        <authorList>
            <consortium name="Ensembl"/>
        </authorList>
    </citation>
    <scope>IDENTIFICATION</scope>
</reference>
<evidence type="ECO:0000313" key="15">
    <source>
        <dbReference type="Proteomes" id="UP000694620"/>
    </source>
</evidence>
<dbReference type="AlphaFoldDB" id="A0A8C4X5S8"/>
<dbReference type="InterPro" id="IPR007960">
    <property type="entry name" value="TAS2R"/>
</dbReference>
<dbReference type="GO" id="GO:0004930">
    <property type="term" value="F:G protein-coupled receptor activity"/>
    <property type="evidence" value="ECO:0007669"/>
    <property type="project" value="UniProtKB-KW"/>
</dbReference>
<name>A0A8C4X5S8_ERPCA</name>
<dbReference type="SUPFAM" id="SSF81321">
    <property type="entry name" value="Family A G protein-coupled receptor-like"/>
    <property type="match status" value="1"/>
</dbReference>
<keyword evidence="4 12" id="KW-0716">Sensory transduction</keyword>
<evidence type="ECO:0000256" key="6">
    <source>
        <dbReference type="ARBA" id="ARBA00022989"/>
    </source>
</evidence>
<comment type="subcellular location">
    <subcellularLocation>
        <location evidence="1 12">Membrane</location>
        <topology evidence="1 12">Multi-pass membrane protein</topology>
    </subcellularLocation>
</comment>
<dbReference type="Pfam" id="PF05296">
    <property type="entry name" value="TAS2R"/>
    <property type="match status" value="1"/>
</dbReference>
<feature type="transmembrane region" description="Helical" evidence="13">
    <location>
        <begin position="6"/>
        <end position="30"/>
    </location>
</feature>
<reference evidence="14" key="3">
    <citation type="submission" date="2025-09" db="UniProtKB">
        <authorList>
            <consortium name="Ensembl"/>
        </authorList>
    </citation>
    <scope>IDENTIFICATION</scope>
</reference>
<evidence type="ECO:0000256" key="1">
    <source>
        <dbReference type="ARBA" id="ARBA00004141"/>
    </source>
</evidence>
<feature type="transmembrane region" description="Helical" evidence="13">
    <location>
        <begin position="85"/>
        <end position="109"/>
    </location>
</feature>
<keyword evidence="7 12" id="KW-0297">G-protein coupled receptor</keyword>
<keyword evidence="3 12" id="KW-0919">Taste</keyword>
<keyword evidence="8 12" id="KW-0472">Membrane</keyword>
<accession>A0A8C4X5S8</accession>
<keyword evidence="15" id="KW-1185">Reference proteome</keyword>
<evidence type="ECO:0000256" key="3">
    <source>
        <dbReference type="ARBA" id="ARBA00022480"/>
    </source>
</evidence>
<keyword evidence="6 13" id="KW-1133">Transmembrane helix</keyword>
<feature type="transmembrane region" description="Helical" evidence="13">
    <location>
        <begin position="178"/>
        <end position="204"/>
    </location>
</feature>
<reference evidence="14" key="1">
    <citation type="submission" date="2021-06" db="EMBL/GenBank/DDBJ databases">
        <authorList>
            <consortium name="Wellcome Sanger Institute Data Sharing"/>
        </authorList>
    </citation>
    <scope>NUCLEOTIDE SEQUENCE [LARGE SCALE GENOMIC DNA]</scope>
</reference>
<comment type="similarity">
    <text evidence="2 11">Belongs to the G-protein coupled receptor T2R family.</text>
</comment>
<evidence type="ECO:0000256" key="13">
    <source>
        <dbReference type="SAM" id="Phobius"/>
    </source>
</evidence>
<proteinExistence type="inferred from homology"/>
<dbReference type="Proteomes" id="UP000694620">
    <property type="component" value="Chromosome 3"/>
</dbReference>
<evidence type="ECO:0000256" key="5">
    <source>
        <dbReference type="ARBA" id="ARBA00022692"/>
    </source>
</evidence>
<evidence type="ECO:0000256" key="12">
    <source>
        <dbReference type="RuleBase" id="RU004424"/>
    </source>
</evidence>
<feature type="transmembrane region" description="Helical" evidence="13">
    <location>
        <begin position="258"/>
        <end position="279"/>
    </location>
</feature>
<dbReference type="GO" id="GO:0016020">
    <property type="term" value="C:membrane"/>
    <property type="evidence" value="ECO:0007669"/>
    <property type="project" value="UniProtKB-SubCell"/>
</dbReference>
<dbReference type="GO" id="GO:0033038">
    <property type="term" value="F:bitter taste receptor activity"/>
    <property type="evidence" value="ECO:0007669"/>
    <property type="project" value="InterPro"/>
</dbReference>
<evidence type="ECO:0000256" key="4">
    <source>
        <dbReference type="ARBA" id="ARBA00022606"/>
    </source>
</evidence>
<evidence type="ECO:0000256" key="7">
    <source>
        <dbReference type="ARBA" id="ARBA00023040"/>
    </source>
</evidence>
<keyword evidence="5 12" id="KW-0812">Transmembrane</keyword>
<feature type="transmembrane region" description="Helical" evidence="13">
    <location>
        <begin position="129"/>
        <end position="150"/>
    </location>
</feature>
<evidence type="ECO:0000256" key="2">
    <source>
        <dbReference type="ARBA" id="ARBA00007376"/>
    </source>
</evidence>
<dbReference type="GeneTree" id="ENSGT00980000202092"/>